<evidence type="ECO:0000313" key="1">
    <source>
        <dbReference type="EMBL" id="CAG8772115.1"/>
    </source>
</evidence>
<feature type="non-terminal residue" evidence="1">
    <location>
        <position position="48"/>
    </location>
</feature>
<reference evidence="1" key="1">
    <citation type="submission" date="2021-06" db="EMBL/GenBank/DDBJ databases">
        <authorList>
            <person name="Kallberg Y."/>
            <person name="Tangrot J."/>
            <person name="Rosling A."/>
        </authorList>
    </citation>
    <scope>NUCLEOTIDE SEQUENCE</scope>
    <source>
        <strain evidence="1">UK204</strain>
    </source>
</reference>
<name>A0A9N9P008_9GLOM</name>
<dbReference type="Proteomes" id="UP000789570">
    <property type="component" value="Unassembled WGS sequence"/>
</dbReference>
<accession>A0A9N9P008</accession>
<sequence>EAIINEELLPLIIDFSNANLLSKNTRTACAVRLATLDTRNNELQLQDN</sequence>
<comment type="caution">
    <text evidence="1">The sequence shown here is derived from an EMBL/GenBank/DDBJ whole genome shotgun (WGS) entry which is preliminary data.</text>
</comment>
<organism evidence="1 2">
    <name type="scientific">Funneliformis caledonium</name>
    <dbReference type="NCBI Taxonomy" id="1117310"/>
    <lineage>
        <taxon>Eukaryota</taxon>
        <taxon>Fungi</taxon>
        <taxon>Fungi incertae sedis</taxon>
        <taxon>Mucoromycota</taxon>
        <taxon>Glomeromycotina</taxon>
        <taxon>Glomeromycetes</taxon>
        <taxon>Glomerales</taxon>
        <taxon>Glomeraceae</taxon>
        <taxon>Funneliformis</taxon>
    </lineage>
</organism>
<gene>
    <name evidence="1" type="ORF">FCALED_LOCUS17598</name>
</gene>
<evidence type="ECO:0000313" key="2">
    <source>
        <dbReference type="Proteomes" id="UP000789570"/>
    </source>
</evidence>
<protein>
    <submittedName>
        <fullName evidence="1">17408_t:CDS:1</fullName>
    </submittedName>
</protein>
<dbReference type="EMBL" id="CAJVPQ010027948">
    <property type="protein sequence ID" value="CAG8772115.1"/>
    <property type="molecule type" value="Genomic_DNA"/>
</dbReference>
<dbReference type="AlphaFoldDB" id="A0A9N9P008"/>
<keyword evidence="2" id="KW-1185">Reference proteome</keyword>
<proteinExistence type="predicted"/>
<feature type="non-terminal residue" evidence="1">
    <location>
        <position position="1"/>
    </location>
</feature>